<dbReference type="Proteomes" id="UP001362999">
    <property type="component" value="Unassembled WGS sequence"/>
</dbReference>
<gene>
    <name evidence="2" type="ORF">R3P38DRAFT_3549579</name>
</gene>
<organism evidence="2 3">
    <name type="scientific">Favolaschia claudopus</name>
    <dbReference type="NCBI Taxonomy" id="2862362"/>
    <lineage>
        <taxon>Eukaryota</taxon>
        <taxon>Fungi</taxon>
        <taxon>Dikarya</taxon>
        <taxon>Basidiomycota</taxon>
        <taxon>Agaricomycotina</taxon>
        <taxon>Agaricomycetes</taxon>
        <taxon>Agaricomycetidae</taxon>
        <taxon>Agaricales</taxon>
        <taxon>Marasmiineae</taxon>
        <taxon>Mycenaceae</taxon>
        <taxon>Favolaschia</taxon>
    </lineage>
</organism>
<name>A0AAW0B3H4_9AGAR</name>
<evidence type="ECO:0000313" key="3">
    <source>
        <dbReference type="Proteomes" id="UP001362999"/>
    </source>
</evidence>
<evidence type="ECO:0000313" key="2">
    <source>
        <dbReference type="EMBL" id="KAK7020389.1"/>
    </source>
</evidence>
<dbReference type="EMBL" id="JAWWNJ010000041">
    <property type="protein sequence ID" value="KAK7020389.1"/>
    <property type="molecule type" value="Genomic_DNA"/>
</dbReference>
<dbReference type="AlphaFoldDB" id="A0AAW0B3H4"/>
<accession>A0AAW0B3H4</accession>
<keyword evidence="1" id="KW-0732">Signal</keyword>
<protein>
    <submittedName>
        <fullName evidence="2">Uncharacterized protein</fullName>
    </submittedName>
</protein>
<feature type="chain" id="PRO_5043485850" evidence="1">
    <location>
        <begin position="20"/>
        <end position="275"/>
    </location>
</feature>
<comment type="caution">
    <text evidence="2">The sequence shown here is derived from an EMBL/GenBank/DDBJ whole genome shotgun (WGS) entry which is preliminary data.</text>
</comment>
<proteinExistence type="predicted"/>
<feature type="signal peptide" evidence="1">
    <location>
        <begin position="1"/>
        <end position="19"/>
    </location>
</feature>
<keyword evidence="3" id="KW-1185">Reference proteome</keyword>
<reference evidence="2 3" key="1">
    <citation type="journal article" date="2024" name="J Genomics">
        <title>Draft genome sequencing and assembly of Favolaschia claudopus CIRM-BRFM 2984 isolated from oak limbs.</title>
        <authorList>
            <person name="Navarro D."/>
            <person name="Drula E."/>
            <person name="Chaduli D."/>
            <person name="Cazenave R."/>
            <person name="Ahrendt S."/>
            <person name="Wang J."/>
            <person name="Lipzen A."/>
            <person name="Daum C."/>
            <person name="Barry K."/>
            <person name="Grigoriev I.V."/>
            <person name="Favel A."/>
            <person name="Rosso M.N."/>
            <person name="Martin F."/>
        </authorList>
    </citation>
    <scope>NUCLEOTIDE SEQUENCE [LARGE SCALE GENOMIC DNA]</scope>
    <source>
        <strain evidence="2 3">CIRM-BRFM 2984</strain>
    </source>
</reference>
<evidence type="ECO:0000256" key="1">
    <source>
        <dbReference type="SAM" id="SignalP"/>
    </source>
</evidence>
<sequence>MAELGSLSFSLSVCSVAFSFSSLGNVWVVYDKESSRAGTGNGGISSDHAYDGFEAVDTDAGGLKCTFLLPSFVLYNSSRACYFGIVCTRIVVCGRYSCLPLRMTLSVSVLAAPSRKASSLLEALVFGSRWLGSYFSGFLLTGRFQGRLSPQHVVIGDALAITRHASSVARTSHRCDFIYRLQTLSVQLTLAMTSIVSMSVPLSVSPSPALPPSVSVPTIPTSPLARGHFYIPDFTSYELEVDAGTGTGVHLHATCLYDVQLWMIRVSTYPAHRYK</sequence>